<name>A0A197ZZU9_9BACL</name>
<dbReference type="InterPro" id="IPR012851">
    <property type="entry name" value="Spore_coat_CotF-like"/>
</dbReference>
<organism evidence="2 3">
    <name type="scientific">Paenibacillus oryzisoli</name>
    <dbReference type="NCBI Taxonomy" id="1850517"/>
    <lineage>
        <taxon>Bacteria</taxon>
        <taxon>Bacillati</taxon>
        <taxon>Bacillota</taxon>
        <taxon>Bacilli</taxon>
        <taxon>Bacillales</taxon>
        <taxon>Paenibacillaceae</taxon>
        <taxon>Paenibacillus</taxon>
    </lineage>
</organism>
<dbReference type="AlphaFoldDB" id="A0A197ZZU9"/>
<feature type="compositionally biased region" description="Low complexity" evidence="1">
    <location>
        <begin position="200"/>
        <end position="222"/>
    </location>
</feature>
<feature type="compositionally biased region" description="Low complexity" evidence="1">
    <location>
        <begin position="115"/>
        <end position="161"/>
    </location>
</feature>
<feature type="region of interest" description="Disordered" evidence="1">
    <location>
        <begin position="190"/>
        <end position="294"/>
    </location>
</feature>
<dbReference type="Pfam" id="PF07875">
    <property type="entry name" value="Coat_F"/>
    <property type="match status" value="1"/>
</dbReference>
<comment type="caution">
    <text evidence="2">The sequence shown here is derived from an EMBL/GenBank/DDBJ whole genome shotgun (WGS) entry which is preliminary data.</text>
</comment>
<sequence length="294" mass="32721">MYQQNSQQPHQGQQVDLEDLDFANFVLSELKRSAREYTTAALEAANPSIRQTFETLLQKTLDDQALVFQEIQSLGGYQIQQADQQMIEQEIQKQSQTALQVQSIVGQHVGRTTSASITQQSQQSQQHQSYQTQSQQQSEQQYQQRQTYSQQQGQPNTGQNQVAAMHQAPIAAPTPSFQPVNYANQYPNAVYNNQQGRGQGYTPSQSQQQSSSYNQTSTRSYQDPNPGQEQSNYGRGSQGYAASSSHANEHTGITGAGRAAQARIVSRTQQGMPSSSSEGNSYMNRSQEGNKYNF</sequence>
<feature type="compositionally biased region" description="Polar residues" evidence="1">
    <location>
        <begin position="223"/>
        <end position="246"/>
    </location>
</feature>
<accession>A0A197ZZU9</accession>
<dbReference type="EMBL" id="LYPB01000089">
    <property type="protein sequence ID" value="OAS14455.1"/>
    <property type="molecule type" value="Genomic_DNA"/>
</dbReference>
<feature type="region of interest" description="Disordered" evidence="1">
    <location>
        <begin position="115"/>
        <end position="163"/>
    </location>
</feature>
<feature type="compositionally biased region" description="Polar residues" evidence="1">
    <location>
        <begin position="266"/>
        <end position="294"/>
    </location>
</feature>
<dbReference type="STRING" id="1850517.A8708_33675"/>
<dbReference type="RefSeq" id="WP_068669366.1">
    <property type="nucleotide sequence ID" value="NZ_LYPB01000089.1"/>
</dbReference>
<gene>
    <name evidence="2" type="ORF">A8708_33675</name>
</gene>
<evidence type="ECO:0000313" key="2">
    <source>
        <dbReference type="EMBL" id="OAS14455.1"/>
    </source>
</evidence>
<dbReference type="OrthoDB" id="2382401at2"/>
<reference evidence="2 3" key="1">
    <citation type="submission" date="2016-05" db="EMBL/GenBank/DDBJ databases">
        <title>Paenibacillus sp. 1ZS3-15 nov., isolated from the rhizosphere soil.</title>
        <authorList>
            <person name="Zhang X.X."/>
            <person name="Zhang J."/>
        </authorList>
    </citation>
    <scope>NUCLEOTIDE SEQUENCE [LARGE SCALE GENOMIC DNA]</scope>
    <source>
        <strain evidence="2 3">1ZS3-15</strain>
    </source>
</reference>
<evidence type="ECO:0000313" key="3">
    <source>
        <dbReference type="Proteomes" id="UP000078454"/>
    </source>
</evidence>
<protein>
    <recommendedName>
        <fullName evidence="4">Spore coat protein</fullName>
    </recommendedName>
</protein>
<dbReference type="Proteomes" id="UP000078454">
    <property type="component" value="Unassembled WGS sequence"/>
</dbReference>
<keyword evidence="3" id="KW-1185">Reference proteome</keyword>
<evidence type="ECO:0008006" key="4">
    <source>
        <dbReference type="Google" id="ProtNLM"/>
    </source>
</evidence>
<proteinExistence type="predicted"/>
<evidence type="ECO:0000256" key="1">
    <source>
        <dbReference type="SAM" id="MobiDB-lite"/>
    </source>
</evidence>